<dbReference type="PROSITE" id="PS51795">
    <property type="entry name" value="ZF_FLZ"/>
    <property type="match status" value="1"/>
</dbReference>
<keyword evidence="2" id="KW-0479">Metal-binding</keyword>
<feature type="compositionally biased region" description="Low complexity" evidence="4">
    <location>
        <begin position="15"/>
        <end position="26"/>
    </location>
</feature>
<dbReference type="GO" id="GO:0046872">
    <property type="term" value="F:metal ion binding"/>
    <property type="evidence" value="ECO:0007669"/>
    <property type="project" value="UniProtKB-KW"/>
</dbReference>
<comment type="similarity">
    <text evidence="1">Belongs to the FLZ family.</text>
</comment>
<evidence type="ECO:0000313" key="6">
    <source>
        <dbReference type="EMBL" id="WOL08137.1"/>
    </source>
</evidence>
<dbReference type="InterPro" id="IPR007650">
    <property type="entry name" value="Zf-FLZ_dom"/>
</dbReference>
<evidence type="ECO:0000256" key="3">
    <source>
        <dbReference type="PROSITE-ProRule" id="PRU01131"/>
    </source>
</evidence>
<dbReference type="AlphaFoldDB" id="A0AAQ3KHC9"/>
<dbReference type="Pfam" id="PF04570">
    <property type="entry name" value="zf-FLZ"/>
    <property type="match status" value="1"/>
</dbReference>
<dbReference type="Proteomes" id="UP001327560">
    <property type="component" value="Chromosome 5"/>
</dbReference>
<accession>A0AAQ3KHC9</accession>
<evidence type="ECO:0000259" key="5">
    <source>
        <dbReference type="PROSITE" id="PS51795"/>
    </source>
</evidence>
<keyword evidence="7" id="KW-1185">Reference proteome</keyword>
<feature type="domain" description="FLZ-type" evidence="5">
    <location>
        <begin position="330"/>
        <end position="374"/>
    </location>
</feature>
<gene>
    <name evidence="6" type="ORF">Cni_G16889</name>
</gene>
<dbReference type="InterPro" id="IPR044585">
    <property type="entry name" value="FLZ10/11"/>
</dbReference>
<proteinExistence type="inferred from homology"/>
<evidence type="ECO:0000256" key="1">
    <source>
        <dbReference type="ARBA" id="ARBA00009374"/>
    </source>
</evidence>
<evidence type="ECO:0000256" key="2">
    <source>
        <dbReference type="ARBA" id="ARBA00022723"/>
    </source>
</evidence>
<evidence type="ECO:0000313" key="7">
    <source>
        <dbReference type="Proteomes" id="UP001327560"/>
    </source>
</evidence>
<evidence type="ECO:0000256" key="4">
    <source>
        <dbReference type="SAM" id="MobiDB-lite"/>
    </source>
</evidence>
<dbReference type="PANTHER" id="PTHR46868:SF3">
    <property type="entry name" value="FCS-LIKE ZINC FINGER 11"/>
    <property type="match status" value="1"/>
</dbReference>
<feature type="zinc finger region" description="FLZ-type" evidence="3">
    <location>
        <begin position="330"/>
        <end position="374"/>
    </location>
</feature>
<dbReference type="EMBL" id="CP136894">
    <property type="protein sequence ID" value="WOL08137.1"/>
    <property type="molecule type" value="Genomic_DNA"/>
</dbReference>
<dbReference type="PANTHER" id="PTHR46868">
    <property type="entry name" value="FCS-LIKE ZINC FINGER 11"/>
    <property type="match status" value="1"/>
</dbReference>
<name>A0AAQ3KHC9_9LILI</name>
<feature type="region of interest" description="Disordered" evidence="4">
    <location>
        <begin position="1"/>
        <end position="39"/>
    </location>
</feature>
<organism evidence="6 7">
    <name type="scientific">Canna indica</name>
    <name type="common">Indian-shot</name>
    <dbReference type="NCBI Taxonomy" id="4628"/>
    <lineage>
        <taxon>Eukaryota</taxon>
        <taxon>Viridiplantae</taxon>
        <taxon>Streptophyta</taxon>
        <taxon>Embryophyta</taxon>
        <taxon>Tracheophyta</taxon>
        <taxon>Spermatophyta</taxon>
        <taxon>Magnoliopsida</taxon>
        <taxon>Liliopsida</taxon>
        <taxon>Zingiberales</taxon>
        <taxon>Cannaceae</taxon>
        <taxon>Canna</taxon>
    </lineage>
</organism>
<reference evidence="6 7" key="1">
    <citation type="submission" date="2023-10" db="EMBL/GenBank/DDBJ databases">
        <title>Chromosome-scale genome assembly provides insights into flower coloration mechanisms of Canna indica.</title>
        <authorList>
            <person name="Li C."/>
        </authorList>
    </citation>
    <scope>NUCLEOTIDE SEQUENCE [LARGE SCALE GENOMIC DNA]</scope>
    <source>
        <tissue evidence="6">Flower</tissue>
    </source>
</reference>
<sequence>MLRAMNKVQQKDQSKGQPSSDSSSDSCFPSNGLMQKAKNPSLFSVPRLFVGFSTKGLPDSDSVRSPTSPLDYKSFSNLSNSFLGSPRSGSANLDGKPRCWDCSRVGLSLVDTLSDETKPCGGKFVGFSGSRNILLAPQMRSNISSPKTHLGGMVDGAAPKSLPKDYGMSSHIHKGSLVKPLISSSRMSMQAKGADVGIHRSCSAEISRSSSPLTESIFRISKSDSKCEMLDSSQLVKGSANFDNFSGSLPVSIGSSSGVITSLSASEIEQSEDYTCIISHGPNPKTTHIFGDCILESHSFPSKDLKNKHKKDQEWLLKPSEDSLPCSSSDFLSFCYFCKKKLEEGKDIYMYRGEKAFCSCECRDQEILIEEEMENPTINSPFEEEEMFLLRH</sequence>
<protein>
    <recommendedName>
        <fullName evidence="5">FLZ-type domain-containing protein</fullName>
    </recommendedName>
</protein>